<dbReference type="InterPro" id="IPR013534">
    <property type="entry name" value="Starch_synth_cat_dom"/>
</dbReference>
<accession>A0A939LWV7</accession>
<proteinExistence type="inferred from homology"/>
<keyword evidence="6 7" id="KW-0320">Glycogen biosynthesis</keyword>
<dbReference type="PANTHER" id="PTHR45825:SF11">
    <property type="entry name" value="ALPHA AMYLASE DOMAIN-CONTAINING PROTEIN"/>
    <property type="match status" value="1"/>
</dbReference>
<reference evidence="10" key="1">
    <citation type="submission" date="2021-03" db="EMBL/GenBank/DDBJ databases">
        <title>Leucobacter chromiisoli sp. nov., isolated from chromium-containing soil of chemical plant.</title>
        <authorList>
            <person name="Xu Z."/>
        </authorList>
    </citation>
    <scope>NUCLEOTIDE SEQUENCE</scope>
    <source>
        <strain evidence="10">A2</strain>
    </source>
</reference>
<feature type="domain" description="Starch synthase catalytic" evidence="9">
    <location>
        <begin position="7"/>
        <end position="238"/>
    </location>
</feature>
<evidence type="ECO:0000256" key="3">
    <source>
        <dbReference type="ARBA" id="ARBA00010281"/>
    </source>
</evidence>
<evidence type="ECO:0000256" key="4">
    <source>
        <dbReference type="ARBA" id="ARBA00022676"/>
    </source>
</evidence>
<dbReference type="PANTHER" id="PTHR45825">
    <property type="entry name" value="GRANULE-BOUND STARCH SYNTHASE 1, CHLOROPLASTIC/AMYLOPLASTIC"/>
    <property type="match status" value="1"/>
</dbReference>
<comment type="pathway">
    <text evidence="7">Glycan biosynthesis; glycogen biosynthesis.</text>
</comment>
<evidence type="ECO:0000256" key="2">
    <source>
        <dbReference type="ARBA" id="ARBA00002764"/>
    </source>
</evidence>
<sequence>MAPRQNRVLSVASECAPLVKTGGLADVVGALPAALEPLGWGSRVLLPAYPGLLERVGASRRVWSDPDLFGGPASVRSGRLGDLDLLLLDAPHLFDRPGGPYSVDGHDHHDNHVRFAALSWVGARIAIEGTSDRWRPDVVHAHDWQAGLVPSYLKYAGSSVPTVLTIHNIAFQGVFGPDQLDRLRLPAWDFHPDALEYHGLVSALKAGMVHSTRLSTVSPSYAQELGRPEFGFGLEGVVAARRDRGELLGIINGIDTGVWDPERDPHIAPYSAADPSGKARNRRALFEEFSLAESSGPLAVVVTRLTHQKGVDLLLEALPRFVEAGGAVAVLGSGDPGYEYGLGELAARYPESVGVRIGYDEPLSHRMYAGGDLVLVPSRFEPCGLTQLYGLRYGAVPVVAATGGLRDTVTDARPENLADGTATGFTFGDAALGGTIDAGGLGFALGRALDLFRDEAAWRRLRAQAMRASVDWGTSAARYADLFAELAR</sequence>
<dbReference type="NCBIfam" id="NF001899">
    <property type="entry name" value="PRK00654.1-2"/>
    <property type="match status" value="1"/>
</dbReference>
<comment type="catalytic activity">
    <reaction evidence="1 7">
        <text>[(1-&gt;4)-alpha-D-glucosyl](n) + ADP-alpha-D-glucose = [(1-&gt;4)-alpha-D-glucosyl](n+1) + ADP + H(+)</text>
        <dbReference type="Rhea" id="RHEA:18189"/>
        <dbReference type="Rhea" id="RHEA-COMP:9584"/>
        <dbReference type="Rhea" id="RHEA-COMP:9587"/>
        <dbReference type="ChEBI" id="CHEBI:15378"/>
        <dbReference type="ChEBI" id="CHEBI:15444"/>
        <dbReference type="ChEBI" id="CHEBI:57498"/>
        <dbReference type="ChEBI" id="CHEBI:456216"/>
        <dbReference type="EC" id="2.4.1.21"/>
    </reaction>
</comment>
<dbReference type="Pfam" id="PF08323">
    <property type="entry name" value="Glyco_transf_5"/>
    <property type="match status" value="1"/>
</dbReference>
<keyword evidence="5 7" id="KW-0808">Transferase</keyword>
<dbReference type="Pfam" id="PF00534">
    <property type="entry name" value="Glycos_transf_1"/>
    <property type="match status" value="1"/>
</dbReference>
<dbReference type="EMBL" id="JAGDYL010000020">
    <property type="protein sequence ID" value="MBO1805916.1"/>
    <property type="molecule type" value="Genomic_DNA"/>
</dbReference>
<comment type="similarity">
    <text evidence="3 7">Belongs to the glycosyltransferase 1 family. Bacterial/plant glycogen synthase subfamily.</text>
</comment>
<evidence type="ECO:0000256" key="7">
    <source>
        <dbReference type="HAMAP-Rule" id="MF_00484"/>
    </source>
</evidence>
<dbReference type="HAMAP" id="MF_00484">
    <property type="entry name" value="Glycogen_synth"/>
    <property type="match status" value="1"/>
</dbReference>
<evidence type="ECO:0000256" key="5">
    <source>
        <dbReference type="ARBA" id="ARBA00022679"/>
    </source>
</evidence>
<comment type="caution">
    <text evidence="10">The sequence shown here is derived from an EMBL/GenBank/DDBJ whole genome shotgun (WGS) entry which is preliminary data.</text>
</comment>
<gene>
    <name evidence="7 10" type="primary">glgA</name>
    <name evidence="10" type="ORF">J4H91_11410</name>
</gene>
<evidence type="ECO:0000256" key="6">
    <source>
        <dbReference type="ARBA" id="ARBA00023056"/>
    </source>
</evidence>
<dbReference type="GO" id="GO:0004373">
    <property type="term" value="F:alpha-1,4-glucan glucosyltransferase (UDP-glucose donor) activity"/>
    <property type="evidence" value="ECO:0007669"/>
    <property type="project" value="InterPro"/>
</dbReference>
<protein>
    <recommendedName>
        <fullName evidence="7">Glycogen synthase</fullName>
        <ecNumber evidence="7">2.4.1.21</ecNumber>
    </recommendedName>
    <alternativeName>
        <fullName evidence="7">Starch [bacterial glycogen] synthase</fullName>
    </alternativeName>
</protein>
<feature type="binding site" evidence="7">
    <location>
        <position position="20"/>
    </location>
    <ligand>
        <name>ADP-alpha-D-glucose</name>
        <dbReference type="ChEBI" id="CHEBI:57498"/>
    </ligand>
</feature>
<dbReference type="EC" id="2.4.1.21" evidence="7"/>
<dbReference type="GO" id="GO:0005829">
    <property type="term" value="C:cytosol"/>
    <property type="evidence" value="ECO:0007669"/>
    <property type="project" value="TreeGrafter"/>
</dbReference>
<comment type="function">
    <text evidence="2 7">Synthesizes alpha-1,4-glucan chains using ADP-glucose.</text>
</comment>
<feature type="domain" description="Glycosyl transferase family 1" evidence="8">
    <location>
        <begin position="293"/>
        <end position="413"/>
    </location>
</feature>
<dbReference type="Proteomes" id="UP000664398">
    <property type="component" value="Unassembled WGS sequence"/>
</dbReference>
<dbReference type="Gene3D" id="3.40.50.2000">
    <property type="entry name" value="Glycogen Phosphorylase B"/>
    <property type="match status" value="2"/>
</dbReference>
<dbReference type="CDD" id="cd03791">
    <property type="entry name" value="GT5_Glycogen_synthase_DULL1-like"/>
    <property type="match status" value="1"/>
</dbReference>
<dbReference type="RefSeq" id="WP_208046388.1">
    <property type="nucleotide sequence ID" value="NZ_JAGDYL010000020.1"/>
</dbReference>
<name>A0A939LWV7_9MICO</name>
<dbReference type="AlphaFoldDB" id="A0A939LWV7"/>
<keyword evidence="4 7" id="KW-0328">Glycosyltransferase</keyword>
<evidence type="ECO:0000256" key="1">
    <source>
        <dbReference type="ARBA" id="ARBA00001478"/>
    </source>
</evidence>
<dbReference type="GO" id="GO:0009011">
    <property type="term" value="F:alpha-1,4-glucan glucosyltransferase (ADP-glucose donor) activity"/>
    <property type="evidence" value="ECO:0007669"/>
    <property type="project" value="UniProtKB-UniRule"/>
</dbReference>
<dbReference type="InterPro" id="IPR001296">
    <property type="entry name" value="Glyco_trans_1"/>
</dbReference>
<dbReference type="InterPro" id="IPR011835">
    <property type="entry name" value="GS/SS"/>
</dbReference>
<dbReference type="NCBIfam" id="TIGR02095">
    <property type="entry name" value="glgA"/>
    <property type="match status" value="1"/>
</dbReference>
<keyword evidence="11" id="KW-1185">Reference proteome</keyword>
<evidence type="ECO:0000313" key="11">
    <source>
        <dbReference type="Proteomes" id="UP000664398"/>
    </source>
</evidence>
<dbReference type="SUPFAM" id="SSF53756">
    <property type="entry name" value="UDP-Glycosyltransferase/glycogen phosphorylase"/>
    <property type="match status" value="1"/>
</dbReference>
<organism evidence="10 11">
    <name type="scientific">Leucobacter ruminantium</name>
    <dbReference type="NCBI Taxonomy" id="1289170"/>
    <lineage>
        <taxon>Bacteria</taxon>
        <taxon>Bacillati</taxon>
        <taxon>Actinomycetota</taxon>
        <taxon>Actinomycetes</taxon>
        <taxon>Micrococcales</taxon>
        <taxon>Microbacteriaceae</taxon>
        <taxon>Leucobacter</taxon>
    </lineage>
</organism>
<dbReference type="GO" id="GO:0005978">
    <property type="term" value="P:glycogen biosynthetic process"/>
    <property type="evidence" value="ECO:0007669"/>
    <property type="project" value="UniProtKB-UniRule"/>
</dbReference>
<evidence type="ECO:0000259" key="8">
    <source>
        <dbReference type="Pfam" id="PF00534"/>
    </source>
</evidence>
<evidence type="ECO:0000313" key="10">
    <source>
        <dbReference type="EMBL" id="MBO1805916.1"/>
    </source>
</evidence>
<evidence type="ECO:0000259" key="9">
    <source>
        <dbReference type="Pfam" id="PF08323"/>
    </source>
</evidence>